<dbReference type="Proteomes" id="UP000195062">
    <property type="component" value="Unassembled WGS sequence"/>
</dbReference>
<evidence type="ECO:0000313" key="1">
    <source>
        <dbReference type="EMBL" id="OUE01683.1"/>
    </source>
</evidence>
<protein>
    <submittedName>
        <fullName evidence="1">Uncharacterized protein</fullName>
    </submittedName>
</protein>
<organism evidence="1 2">
    <name type="scientific">Clavibacter michiganensis subsp. michiganensis</name>
    <dbReference type="NCBI Taxonomy" id="33013"/>
    <lineage>
        <taxon>Bacteria</taxon>
        <taxon>Bacillati</taxon>
        <taxon>Actinomycetota</taxon>
        <taxon>Actinomycetes</taxon>
        <taxon>Micrococcales</taxon>
        <taxon>Microbacteriaceae</taxon>
        <taxon>Clavibacter</taxon>
    </lineage>
</organism>
<keyword evidence="2" id="KW-1185">Reference proteome</keyword>
<reference evidence="1 2" key="1">
    <citation type="submission" date="2016-08" db="EMBL/GenBank/DDBJ databases">
        <title>Genome sequence of Clavibacter michiganensis subsp. michiganensis strain CASJ007.</title>
        <authorList>
            <person name="Thapa S.P."/>
            <person name="Coaker G."/>
        </authorList>
    </citation>
    <scope>NUCLEOTIDE SEQUENCE [LARGE SCALE GENOMIC DNA]</scope>
    <source>
        <strain evidence="1">CASJ007</strain>
    </source>
</reference>
<proteinExistence type="predicted"/>
<sequence length="34" mass="3633">MSRASVVAGASIAKTAITCSRWLWIMSARRPAPS</sequence>
<gene>
    <name evidence="1" type="ORF">CMMCAS07_15350</name>
</gene>
<comment type="caution">
    <text evidence="1">The sequence shown here is derived from an EMBL/GenBank/DDBJ whole genome shotgun (WGS) entry which is preliminary data.</text>
</comment>
<accession>A0A251XHN1</accession>
<evidence type="ECO:0000313" key="2">
    <source>
        <dbReference type="Proteomes" id="UP000195062"/>
    </source>
</evidence>
<name>A0A251XHN1_CLAMM</name>
<dbReference type="AlphaFoldDB" id="A0A251XHN1"/>
<dbReference type="EMBL" id="MDHH01000003">
    <property type="protein sequence ID" value="OUE01683.1"/>
    <property type="molecule type" value="Genomic_DNA"/>
</dbReference>